<feature type="domain" description="HTH myb-type" evidence="14">
    <location>
        <begin position="214"/>
        <end position="273"/>
    </location>
</feature>
<gene>
    <name evidence="15" type="ORF">K2173_021151</name>
</gene>
<evidence type="ECO:0000256" key="2">
    <source>
        <dbReference type="ARBA" id="ARBA00006015"/>
    </source>
</evidence>
<proteinExistence type="inferred from homology"/>
<dbReference type="PANTHER" id="PTHR43874">
    <property type="entry name" value="TWO-COMPONENT RESPONSE REGULATOR"/>
    <property type="match status" value="1"/>
</dbReference>
<dbReference type="PANTHER" id="PTHR43874:SF205">
    <property type="entry name" value="TWO-COMPONENT RESPONSE REGULATOR ORR23"/>
    <property type="match status" value="1"/>
</dbReference>
<name>A0AAV8TP25_9ROSI</name>
<dbReference type="SUPFAM" id="SSF52172">
    <property type="entry name" value="CheY-like"/>
    <property type="match status" value="1"/>
</dbReference>
<dbReference type="GO" id="GO:0000160">
    <property type="term" value="P:phosphorelay signal transduction system"/>
    <property type="evidence" value="ECO:0007669"/>
    <property type="project" value="UniProtKB-KW"/>
</dbReference>
<keyword evidence="10" id="KW-0539">Nucleus</keyword>
<dbReference type="Gene3D" id="3.40.50.2300">
    <property type="match status" value="1"/>
</dbReference>
<keyword evidence="4" id="KW-0932">Cytokinin signaling pathway</keyword>
<feature type="compositionally biased region" description="Acidic residues" evidence="12">
    <location>
        <begin position="186"/>
        <end position="203"/>
    </location>
</feature>
<dbReference type="Gene3D" id="1.10.10.60">
    <property type="entry name" value="Homeodomain-like"/>
    <property type="match status" value="1"/>
</dbReference>
<dbReference type="SUPFAM" id="SSF46689">
    <property type="entry name" value="Homeodomain-like"/>
    <property type="match status" value="1"/>
</dbReference>
<keyword evidence="16" id="KW-1185">Reference proteome</keyword>
<dbReference type="InterPro" id="IPR001789">
    <property type="entry name" value="Sig_transdc_resp-reg_receiver"/>
</dbReference>
<evidence type="ECO:0000256" key="12">
    <source>
        <dbReference type="SAM" id="MobiDB-lite"/>
    </source>
</evidence>
<dbReference type="InterPro" id="IPR017930">
    <property type="entry name" value="Myb_dom"/>
</dbReference>
<organism evidence="15 16">
    <name type="scientific">Erythroxylum novogranatense</name>
    <dbReference type="NCBI Taxonomy" id="1862640"/>
    <lineage>
        <taxon>Eukaryota</taxon>
        <taxon>Viridiplantae</taxon>
        <taxon>Streptophyta</taxon>
        <taxon>Embryophyta</taxon>
        <taxon>Tracheophyta</taxon>
        <taxon>Spermatophyta</taxon>
        <taxon>Magnoliopsida</taxon>
        <taxon>eudicotyledons</taxon>
        <taxon>Gunneridae</taxon>
        <taxon>Pentapetalae</taxon>
        <taxon>rosids</taxon>
        <taxon>fabids</taxon>
        <taxon>Malpighiales</taxon>
        <taxon>Erythroxylaceae</taxon>
        <taxon>Erythroxylum</taxon>
    </lineage>
</organism>
<keyword evidence="6" id="KW-0805">Transcription regulation</keyword>
<dbReference type="InterPro" id="IPR011006">
    <property type="entry name" value="CheY-like_superfamily"/>
</dbReference>
<keyword evidence="8" id="KW-0010">Activator</keyword>
<dbReference type="CDD" id="cd17584">
    <property type="entry name" value="REC_typeB_ARR-like"/>
    <property type="match status" value="1"/>
</dbReference>
<dbReference type="Proteomes" id="UP001159364">
    <property type="component" value="Linkage Group LG04"/>
</dbReference>
<evidence type="ECO:0000256" key="4">
    <source>
        <dbReference type="ARBA" id="ARBA00022864"/>
    </source>
</evidence>
<comment type="caution">
    <text evidence="15">The sequence shown here is derived from an EMBL/GenBank/DDBJ whole genome shotgun (WGS) entry which is preliminary data.</text>
</comment>
<evidence type="ECO:0000256" key="10">
    <source>
        <dbReference type="ARBA" id="ARBA00023242"/>
    </source>
</evidence>
<dbReference type="GO" id="GO:0005634">
    <property type="term" value="C:nucleus"/>
    <property type="evidence" value="ECO:0007669"/>
    <property type="project" value="UniProtKB-SubCell"/>
</dbReference>
<evidence type="ECO:0000256" key="6">
    <source>
        <dbReference type="ARBA" id="ARBA00023015"/>
    </source>
</evidence>
<sequence length="706" mass="77192">MDVEDRVGGVVNEDRFPEVLRVLAVDDDPICLEVLEKMLRKCQYQVTTTNQAIKALKMLRENRNNYDIVISDVNMPDMNGFKLLELVGLEMDLPVIMLSAHSDKELVYKGVIHGAVDYLIKPVRMEVLKNIWQHVIRKKSFVPKDLSGPSGQDRICDTAGECGQGVASNGSSEHNARVSKKRKDLDGDDDGDDDDDDDDEDADENGHDNEEPGAHKKPRVVWSVELHKKFVAAVNQLGPEKAVPKKILDLMNVEGLTRENVASHLQKYRLYLKRLSSGAPHQANMFAAFMAKDSSYPCMSSLDGFGDFRSLSVPGRFSSASISAYTSGGVLGRLNSPAGLTLRGIASSGLLHLGNSQNSSNSFDAIGELPTSFLPASQSANLLQGIPSSLDSYKLQSKSSTCIGDYNHNLETGFALASFQDAGVSVNANLGNMMSSVSSNPQLIQRNLQQSQTMGAFAAQSSISMPSLDHDSFDVGITGSSNILDHNRCNGNWQGAAELSTLPSSCFLLNEHFSHDPLPTSNLRDNLSSISSQFGNTPLDFSSSSAIAAPLEDSRVDMQSQAGSIGNVLQSMNYMSKQRWAGHSQHYKSNLNNSFSTNNSLVSDNVMNPLSQSSDQRKRFNALLLGQLTGVPPSSFRHSEFEKSLDTKIRSNEEYLRDQTKSHNGFVQNNFESFDDITTTNKQEPNETMLLDGEFGLGAYPLGSCM</sequence>
<dbReference type="InterPro" id="IPR009057">
    <property type="entry name" value="Homeodomain-like_sf"/>
</dbReference>
<evidence type="ECO:0000259" key="14">
    <source>
        <dbReference type="PROSITE" id="PS51294"/>
    </source>
</evidence>
<keyword evidence="5" id="KW-0902">Two-component regulatory system</keyword>
<feature type="compositionally biased region" description="Basic and acidic residues" evidence="12">
    <location>
        <begin position="204"/>
        <end position="214"/>
    </location>
</feature>
<dbReference type="InterPro" id="IPR006447">
    <property type="entry name" value="Myb_dom_plants"/>
</dbReference>
<dbReference type="GO" id="GO:0003677">
    <property type="term" value="F:DNA binding"/>
    <property type="evidence" value="ECO:0007669"/>
    <property type="project" value="UniProtKB-KW"/>
</dbReference>
<dbReference type="PROSITE" id="PS50110">
    <property type="entry name" value="RESPONSE_REGULATORY"/>
    <property type="match status" value="1"/>
</dbReference>
<keyword evidence="9" id="KW-0804">Transcription</keyword>
<dbReference type="InterPro" id="IPR045279">
    <property type="entry name" value="ARR-like"/>
</dbReference>
<evidence type="ECO:0000313" key="15">
    <source>
        <dbReference type="EMBL" id="KAJ8768211.1"/>
    </source>
</evidence>
<evidence type="ECO:0000256" key="8">
    <source>
        <dbReference type="ARBA" id="ARBA00023159"/>
    </source>
</evidence>
<evidence type="ECO:0000256" key="11">
    <source>
        <dbReference type="PROSITE-ProRule" id="PRU00169"/>
    </source>
</evidence>
<dbReference type="InterPro" id="IPR001005">
    <property type="entry name" value="SANT/Myb"/>
</dbReference>
<reference evidence="15 16" key="1">
    <citation type="submission" date="2021-09" db="EMBL/GenBank/DDBJ databases">
        <title>Genomic insights and catalytic innovation underlie evolution of tropane alkaloids biosynthesis.</title>
        <authorList>
            <person name="Wang Y.-J."/>
            <person name="Tian T."/>
            <person name="Huang J.-P."/>
            <person name="Huang S.-X."/>
        </authorList>
    </citation>
    <scope>NUCLEOTIDE SEQUENCE [LARGE SCALE GENOMIC DNA]</scope>
    <source>
        <strain evidence="15">KIB-2018</strain>
        <tissue evidence="15">Leaf</tissue>
    </source>
</reference>
<dbReference type="PIRSF" id="PIRSF036392">
    <property type="entry name" value="RR_ARR_type-B"/>
    <property type="match status" value="1"/>
</dbReference>
<evidence type="ECO:0000256" key="9">
    <source>
        <dbReference type="ARBA" id="ARBA00023163"/>
    </source>
</evidence>
<feature type="region of interest" description="Disordered" evidence="12">
    <location>
        <begin position="164"/>
        <end position="218"/>
    </location>
</feature>
<evidence type="ECO:0000256" key="7">
    <source>
        <dbReference type="ARBA" id="ARBA00023125"/>
    </source>
</evidence>
<dbReference type="NCBIfam" id="TIGR01557">
    <property type="entry name" value="myb_SHAQKYF"/>
    <property type="match status" value="1"/>
</dbReference>
<dbReference type="SMART" id="SM00448">
    <property type="entry name" value="REC"/>
    <property type="match status" value="1"/>
</dbReference>
<dbReference type="FunFam" id="1.10.10.60:FF:000007">
    <property type="entry name" value="Two-component response regulator"/>
    <property type="match status" value="1"/>
</dbReference>
<keyword evidence="3 11" id="KW-0597">Phosphoprotein</keyword>
<dbReference type="PROSITE" id="PS51294">
    <property type="entry name" value="HTH_MYB"/>
    <property type="match status" value="1"/>
</dbReference>
<dbReference type="Pfam" id="PF00072">
    <property type="entry name" value="Response_reg"/>
    <property type="match status" value="1"/>
</dbReference>
<dbReference type="EMBL" id="JAIWQS010000004">
    <property type="protein sequence ID" value="KAJ8768211.1"/>
    <property type="molecule type" value="Genomic_DNA"/>
</dbReference>
<dbReference type="GO" id="GO:0009736">
    <property type="term" value="P:cytokinin-activated signaling pathway"/>
    <property type="evidence" value="ECO:0007669"/>
    <property type="project" value="UniProtKB-KW"/>
</dbReference>
<evidence type="ECO:0000313" key="16">
    <source>
        <dbReference type="Proteomes" id="UP001159364"/>
    </source>
</evidence>
<dbReference type="Pfam" id="PF00249">
    <property type="entry name" value="Myb_DNA-binding"/>
    <property type="match status" value="1"/>
</dbReference>
<comment type="similarity">
    <text evidence="2">Belongs to the ARR family. Type-B subfamily.</text>
</comment>
<evidence type="ECO:0000256" key="3">
    <source>
        <dbReference type="ARBA" id="ARBA00022553"/>
    </source>
</evidence>
<dbReference type="AlphaFoldDB" id="A0AAV8TP25"/>
<keyword evidence="7" id="KW-0238">DNA-binding</keyword>
<dbReference type="GO" id="GO:0003700">
    <property type="term" value="F:DNA-binding transcription factor activity"/>
    <property type="evidence" value="ECO:0007669"/>
    <property type="project" value="InterPro"/>
</dbReference>
<dbReference type="InterPro" id="IPR017053">
    <property type="entry name" value="Response_reg_B-typ_pln"/>
</dbReference>
<feature type="domain" description="Response regulatory" evidence="13">
    <location>
        <begin position="21"/>
        <end position="136"/>
    </location>
</feature>
<evidence type="ECO:0000259" key="13">
    <source>
        <dbReference type="PROSITE" id="PS50110"/>
    </source>
</evidence>
<evidence type="ECO:0000256" key="1">
    <source>
        <dbReference type="ARBA" id="ARBA00004123"/>
    </source>
</evidence>
<feature type="modified residue" description="4-aspartylphosphate" evidence="11">
    <location>
        <position position="72"/>
    </location>
</feature>
<comment type="subcellular location">
    <subcellularLocation>
        <location evidence="1">Nucleus</location>
    </subcellularLocation>
</comment>
<evidence type="ECO:0000256" key="5">
    <source>
        <dbReference type="ARBA" id="ARBA00023012"/>
    </source>
</evidence>
<accession>A0AAV8TP25</accession>
<protein>
    <recommendedName>
        <fullName evidence="17">Two-component response regulator</fullName>
    </recommendedName>
</protein>
<evidence type="ECO:0008006" key="17">
    <source>
        <dbReference type="Google" id="ProtNLM"/>
    </source>
</evidence>